<dbReference type="NCBIfam" id="TIGR03753">
    <property type="entry name" value="blh_monoox"/>
    <property type="match status" value="1"/>
</dbReference>
<keyword evidence="1" id="KW-0472">Membrane</keyword>
<organism evidence="2 3">
    <name type="scientific">OM182 bacterium BACL3 MAG-120924-bin41</name>
    <dbReference type="NCBI Taxonomy" id="1655632"/>
    <lineage>
        <taxon>Bacteria</taxon>
        <taxon>Pseudomonadati</taxon>
        <taxon>Pseudomonadota</taxon>
        <taxon>Gammaproteobacteria</taxon>
        <taxon>OMG group</taxon>
        <taxon>OM182 clade</taxon>
    </lineage>
</organism>
<dbReference type="Proteomes" id="UP000052138">
    <property type="component" value="Unassembled WGS sequence"/>
</dbReference>
<dbReference type="GO" id="GO:0006508">
    <property type="term" value="P:proteolysis"/>
    <property type="evidence" value="ECO:0007669"/>
    <property type="project" value="InterPro"/>
</dbReference>
<dbReference type="Pfam" id="PF15461">
    <property type="entry name" value="BCD"/>
    <property type="match status" value="1"/>
</dbReference>
<comment type="caution">
    <text evidence="2">The sequence shown here is derived from an EMBL/GenBank/DDBJ whole genome shotgun (WGS) entry which is preliminary data.</text>
</comment>
<dbReference type="Pfam" id="PF01244">
    <property type="entry name" value="Peptidase_M19"/>
    <property type="match status" value="1"/>
</dbReference>
<dbReference type="InterPro" id="IPR032466">
    <property type="entry name" value="Metal_Hydrolase"/>
</dbReference>
<evidence type="ECO:0000313" key="3">
    <source>
        <dbReference type="Proteomes" id="UP000052138"/>
    </source>
</evidence>
<dbReference type="Gene3D" id="3.20.20.140">
    <property type="entry name" value="Metal-dependent hydrolases"/>
    <property type="match status" value="1"/>
</dbReference>
<feature type="transmembrane region" description="Helical" evidence="1">
    <location>
        <begin position="126"/>
        <end position="148"/>
    </location>
</feature>
<dbReference type="PANTHER" id="PTHR10443:SF12">
    <property type="entry name" value="DIPEPTIDASE"/>
    <property type="match status" value="1"/>
</dbReference>
<gene>
    <name evidence="2" type="ORF">ABS30_10630</name>
</gene>
<reference evidence="2 3" key="1">
    <citation type="submission" date="2015-10" db="EMBL/GenBank/DDBJ databases">
        <title>Metagenome-Assembled Genomes uncover a global brackish microbiome.</title>
        <authorList>
            <person name="Hugerth L.W."/>
            <person name="Larsson J."/>
            <person name="Alneberg J."/>
            <person name="Lindh M.V."/>
            <person name="Legrand C."/>
            <person name="Pinhassi J."/>
            <person name="Andersson A.F."/>
        </authorList>
    </citation>
    <scope>NUCLEOTIDE SEQUENCE [LARGE SCALE GENOMIC DNA]</scope>
    <source>
        <strain evidence="2">BACL3 MAG-120924-bin41</strain>
    </source>
</reference>
<sequence>LYGLRTAWDWTRFTVGYLVLAGLVVAAWAWAPTAFLVGFLLISAAHFSGDPAEGTPWVSRILYGGAVLVLPAGRHQAEMSGLFGQLVGPEAAGAIMPVLGWLVWPWALGLIVAIGERSVRDRFTAFEFAAVGILSFVAPPLLAFTLFFCGMHGARHILRAFRYSGRDSWRFLGLVALLPMIGLDLANIKDFHDRGGRYMSLAHNGHSQFADSNTGENAQDYIHGGLSDLGREAVAEMNKWGIIIDVSHPSKDAIMQMLELTRAPLIASHSSARALTNHTRNLDDEMLLAIKDNGGVVQTVAFGSYISEARRVHLEQGRQALTESIATALEIDILAPSEIAQLSDAARAAYDESIEEVTAQVRARVGAEVNATAPPATVADFVDHIDYMVGLIGEDHVGISSDFDGGGGIEGWNDASETFNVTKELVLRGYTEQQIEKFWSGNLLRVLDEVQAVAARIQAE</sequence>
<feature type="transmembrane region" description="Helical" evidence="1">
    <location>
        <begin position="15"/>
        <end position="45"/>
    </location>
</feature>
<feature type="non-terminal residue" evidence="2">
    <location>
        <position position="1"/>
    </location>
</feature>
<dbReference type="InterPro" id="IPR008257">
    <property type="entry name" value="Pept_M19"/>
</dbReference>
<dbReference type="GO" id="GO:0016702">
    <property type="term" value="F:oxidoreductase activity, acting on single donors with incorporation of molecular oxygen, incorporation of two atoms of oxygen"/>
    <property type="evidence" value="ECO:0007669"/>
    <property type="project" value="InterPro"/>
</dbReference>
<dbReference type="InterPro" id="IPR022270">
    <property type="entry name" value="Blh_diox"/>
</dbReference>
<dbReference type="PROSITE" id="PS51365">
    <property type="entry name" value="RENAL_DIPEPTIDASE_2"/>
    <property type="match status" value="1"/>
</dbReference>
<evidence type="ECO:0000256" key="1">
    <source>
        <dbReference type="SAM" id="Phobius"/>
    </source>
</evidence>
<keyword evidence="1" id="KW-0812">Transmembrane</keyword>
<proteinExistence type="predicted"/>
<protein>
    <recommendedName>
        <fullName evidence="4">Peptidase M19</fullName>
    </recommendedName>
</protein>
<dbReference type="GO" id="GO:0070573">
    <property type="term" value="F:metallodipeptidase activity"/>
    <property type="evidence" value="ECO:0007669"/>
    <property type="project" value="InterPro"/>
</dbReference>
<dbReference type="AlphaFoldDB" id="A0A0R2WPH6"/>
<dbReference type="PANTHER" id="PTHR10443">
    <property type="entry name" value="MICROSOMAL DIPEPTIDASE"/>
    <property type="match status" value="1"/>
</dbReference>
<accession>A0A0R2WPH6</accession>
<dbReference type="EMBL" id="LIDJ01000520">
    <property type="protein sequence ID" value="KRP25751.1"/>
    <property type="molecule type" value="Genomic_DNA"/>
</dbReference>
<name>A0A0R2WPH6_9GAMM</name>
<feature type="transmembrane region" description="Helical" evidence="1">
    <location>
        <begin position="94"/>
        <end position="114"/>
    </location>
</feature>
<dbReference type="SUPFAM" id="SSF51556">
    <property type="entry name" value="Metallo-dependent hydrolases"/>
    <property type="match status" value="1"/>
</dbReference>
<keyword evidence="1" id="KW-1133">Transmembrane helix</keyword>
<evidence type="ECO:0000313" key="2">
    <source>
        <dbReference type="EMBL" id="KRP25751.1"/>
    </source>
</evidence>
<evidence type="ECO:0008006" key="4">
    <source>
        <dbReference type="Google" id="ProtNLM"/>
    </source>
</evidence>